<dbReference type="InterPro" id="IPR019734">
    <property type="entry name" value="TPR_rpt"/>
</dbReference>
<evidence type="ECO:0000313" key="3">
    <source>
        <dbReference type="Proteomes" id="UP001607151"/>
    </source>
</evidence>
<dbReference type="SUPFAM" id="SSF48452">
    <property type="entry name" value="TPR-like"/>
    <property type="match status" value="1"/>
</dbReference>
<dbReference type="InterPro" id="IPR011990">
    <property type="entry name" value="TPR-like_helical_dom_sf"/>
</dbReference>
<organism evidence="2 3">
    <name type="scientific">Vibrio rumoiensis</name>
    <dbReference type="NCBI Taxonomy" id="76258"/>
    <lineage>
        <taxon>Bacteria</taxon>
        <taxon>Pseudomonadati</taxon>
        <taxon>Pseudomonadota</taxon>
        <taxon>Gammaproteobacteria</taxon>
        <taxon>Vibrionales</taxon>
        <taxon>Vibrionaceae</taxon>
        <taxon>Vibrio</taxon>
    </lineage>
</organism>
<gene>
    <name evidence="2" type="ORF">ACGRQ9_15215</name>
</gene>
<sequence>MKTVIATMSLLALSVVAPSAMAATSLLDIQHQWADCQYNQTKDEDLQIKCLENTIALNQQALKAKPNDPDLLVWLGINEGTLAGVKGGLGALSLVKDAKKQFEKVIEVAPNSLQGSAYTSLGSLYYKVPGWPVGFGDDDKAEEMLKKGLAINPNGIDSNFFYGEFLADQGRKEEALKYLNKAQQAPARPDRPLADKGRKQDIAKVLATLK</sequence>
<evidence type="ECO:0000313" key="2">
    <source>
        <dbReference type="EMBL" id="MFH0266795.1"/>
    </source>
</evidence>
<feature type="signal peptide" evidence="1">
    <location>
        <begin position="1"/>
        <end position="22"/>
    </location>
</feature>
<dbReference type="Proteomes" id="UP001607151">
    <property type="component" value="Unassembled WGS sequence"/>
</dbReference>
<keyword evidence="1" id="KW-0732">Signal</keyword>
<proteinExistence type="predicted"/>
<dbReference type="Gene3D" id="1.25.40.10">
    <property type="entry name" value="Tetratricopeptide repeat domain"/>
    <property type="match status" value="1"/>
</dbReference>
<name>A0ABW7IYP6_9VIBR</name>
<protein>
    <submittedName>
        <fullName evidence="2">Tetratricopeptide repeat protein</fullName>
    </submittedName>
</protein>
<keyword evidence="3" id="KW-1185">Reference proteome</keyword>
<dbReference type="EMBL" id="JBIHSN010000003">
    <property type="protein sequence ID" value="MFH0266795.1"/>
    <property type="molecule type" value="Genomic_DNA"/>
</dbReference>
<dbReference type="Pfam" id="PF13181">
    <property type="entry name" value="TPR_8"/>
    <property type="match status" value="1"/>
</dbReference>
<dbReference type="RefSeq" id="WP_089139270.1">
    <property type="nucleotide sequence ID" value="NZ_AP018686.1"/>
</dbReference>
<feature type="chain" id="PRO_5046048609" evidence="1">
    <location>
        <begin position="23"/>
        <end position="210"/>
    </location>
</feature>
<accession>A0ABW7IYP6</accession>
<reference evidence="2 3" key="1">
    <citation type="submission" date="2024-10" db="EMBL/GenBank/DDBJ databases">
        <authorList>
            <person name="Yibar A."/>
            <person name="Saticioglu I.B."/>
            <person name="Duman M."/>
            <person name="Ajmi N."/>
            <person name="Gurler F."/>
            <person name="Ay H."/>
            <person name="Onuk E."/>
            <person name="Guler S."/>
            <person name="Romalde J.L."/>
        </authorList>
    </citation>
    <scope>NUCLEOTIDE SEQUENCE [LARGE SCALE GENOMIC DNA]</scope>
    <source>
        <strain evidence="2 3">14-MA-B</strain>
    </source>
</reference>
<comment type="caution">
    <text evidence="2">The sequence shown here is derived from an EMBL/GenBank/DDBJ whole genome shotgun (WGS) entry which is preliminary data.</text>
</comment>
<evidence type="ECO:0000256" key="1">
    <source>
        <dbReference type="SAM" id="SignalP"/>
    </source>
</evidence>